<evidence type="ECO:0000256" key="2">
    <source>
        <dbReference type="ARBA" id="ARBA00022598"/>
    </source>
</evidence>
<name>A0ABX5WHJ1_9BRAD</name>
<keyword evidence="4 6" id="KW-0067">ATP-binding</keyword>
<keyword evidence="11" id="KW-1185">Reference proteome</keyword>
<organism evidence="10 11">
    <name type="scientific">Bradyrhizobium symbiodeficiens</name>
    <dbReference type="NCBI Taxonomy" id="1404367"/>
    <lineage>
        <taxon>Bacteria</taxon>
        <taxon>Pseudomonadati</taxon>
        <taxon>Pseudomonadota</taxon>
        <taxon>Alphaproteobacteria</taxon>
        <taxon>Hyphomicrobiales</taxon>
        <taxon>Nitrobacteraceae</taxon>
        <taxon>Bradyrhizobium</taxon>
    </lineage>
</organism>
<dbReference type="PROSITE" id="PS50968">
    <property type="entry name" value="BIOTINYL_LIPOYL"/>
    <property type="match status" value="1"/>
</dbReference>
<dbReference type="PROSITE" id="PS00866">
    <property type="entry name" value="CPSASE_1"/>
    <property type="match status" value="1"/>
</dbReference>
<gene>
    <name evidence="10" type="ORF">FJN17_15255</name>
</gene>
<dbReference type="SUPFAM" id="SSF51230">
    <property type="entry name" value="Single hybrid motif"/>
    <property type="match status" value="1"/>
</dbReference>
<dbReference type="Pfam" id="PF02786">
    <property type="entry name" value="CPSase_L_D2"/>
    <property type="match status" value="1"/>
</dbReference>
<dbReference type="PROSITE" id="PS00867">
    <property type="entry name" value="CPSASE_2"/>
    <property type="match status" value="1"/>
</dbReference>
<dbReference type="InterPro" id="IPR005481">
    <property type="entry name" value="BC-like_N"/>
</dbReference>
<dbReference type="Pfam" id="PF00364">
    <property type="entry name" value="Biotin_lipoyl"/>
    <property type="match status" value="1"/>
</dbReference>
<sequence>MPLFNSSRPIRSVLIANRGEIALRVMRTCARLGIRTIAVYSDADADALHVKLADEAVRIGPPPARASYLDINAILAAAKQSGADAIHPGYGFLSENAGFVRACEAAGLVFVGPALVAVEKMGSKIESKRIAEAADVPTVPGYHGDAQDDATLAQVAAKIGFPVLIKASAGGGGRGMRRVDRDADFVAQLNAAKAEAEAAFGDNAVLLEKFILNPRHLEVQLAGDRNGNLVHLFERDCSVQRNNQKVLEEAPAPNLPASVRQKLYDAALKLGRAIGYDSVGTVEFIMDQDSDSPYFLEMNTRLQVEHPVTEFITGIDLVEWQLLAAAGEKLPLTQDQIRCQGHAIEARITAERADLAFQPVTGELSVVDAPRGLRFDTGVAAGSQVSLYYDSLLAKLIAHGPDRSAALARLDAGLSDLTLLGVTTTQAFLRDAVRQPLFADGKATTRFIETSFPGGWKPNTDDLLRLRAAACALWAQLDTAKDTATWINPWRRRIATRVTSAVRPAKVLLQIIDEYGEIDADLHASHGRISIEIDGVAIGFEPSKVTSDAIILTAEGHNVPFVARLNSTTVSITHRGLTLRAAIRPRIDIPRDGGGPERSGNAIEAPLHGVVAKLHVALGDVVEKGTPVLQMEAMKLIHTLKATVPGRIEQINCNVGDTVPAGAILIEIAPAEVEEKP</sequence>
<evidence type="ECO:0000256" key="3">
    <source>
        <dbReference type="ARBA" id="ARBA00022741"/>
    </source>
</evidence>
<dbReference type="PANTHER" id="PTHR18866:SF33">
    <property type="entry name" value="METHYLCROTONOYL-COA CARBOXYLASE SUBUNIT ALPHA, MITOCHONDRIAL-RELATED"/>
    <property type="match status" value="1"/>
</dbReference>
<dbReference type="InterPro" id="IPR005479">
    <property type="entry name" value="CPAse_ATP-bd"/>
</dbReference>
<dbReference type="PROSITE" id="PS50979">
    <property type="entry name" value="BC"/>
    <property type="match status" value="1"/>
</dbReference>
<dbReference type="InterPro" id="IPR005482">
    <property type="entry name" value="Biotin_COase_C"/>
</dbReference>
<reference evidence="11" key="1">
    <citation type="submission" date="2019-06" db="EMBL/GenBank/DDBJ databases">
        <title>Whole-Genome Sequence of Bradyrhizobium sp. 3 Strain 65S1MB.</title>
        <authorList>
            <person name="Bromfield E.S.P."/>
            <person name="Cloutier S."/>
            <person name="Nguyen H.D.T."/>
        </authorList>
    </citation>
    <scope>NUCLEOTIDE SEQUENCE [LARGE SCALE GENOMIC DNA]</scope>
    <source>
        <strain evidence="11">65S1MB</strain>
    </source>
</reference>
<evidence type="ECO:0000259" key="8">
    <source>
        <dbReference type="PROSITE" id="PS50975"/>
    </source>
</evidence>
<evidence type="ECO:0000256" key="6">
    <source>
        <dbReference type="PROSITE-ProRule" id="PRU00409"/>
    </source>
</evidence>
<dbReference type="PROSITE" id="PS00188">
    <property type="entry name" value="BIOTIN"/>
    <property type="match status" value="1"/>
</dbReference>
<dbReference type="CDD" id="cd06850">
    <property type="entry name" value="biotinyl_domain"/>
    <property type="match status" value="1"/>
</dbReference>
<accession>A0ABX5WHJ1</accession>
<dbReference type="InterPro" id="IPR011053">
    <property type="entry name" value="Single_hybrid_motif"/>
</dbReference>
<dbReference type="InterPro" id="IPR011054">
    <property type="entry name" value="Rudment_hybrid_motif"/>
</dbReference>
<dbReference type="SMART" id="SM00878">
    <property type="entry name" value="Biotin_carb_C"/>
    <property type="match status" value="1"/>
</dbReference>
<dbReference type="SUPFAM" id="SSF56059">
    <property type="entry name" value="Glutathione synthetase ATP-binding domain-like"/>
    <property type="match status" value="1"/>
</dbReference>
<evidence type="ECO:0000256" key="5">
    <source>
        <dbReference type="ARBA" id="ARBA00023267"/>
    </source>
</evidence>
<dbReference type="PROSITE" id="PS50975">
    <property type="entry name" value="ATP_GRASP"/>
    <property type="match status" value="1"/>
</dbReference>
<dbReference type="InterPro" id="IPR000089">
    <property type="entry name" value="Biotin_lipoyl"/>
</dbReference>
<dbReference type="Pfam" id="PF00289">
    <property type="entry name" value="Biotin_carb_N"/>
    <property type="match status" value="1"/>
</dbReference>
<dbReference type="RefSeq" id="WP_210243944.1">
    <property type="nucleotide sequence ID" value="NZ_CP041090.2"/>
</dbReference>
<evidence type="ECO:0000313" key="11">
    <source>
        <dbReference type="Proteomes" id="UP000319298"/>
    </source>
</evidence>
<comment type="cofactor">
    <cofactor evidence="1">
        <name>biotin</name>
        <dbReference type="ChEBI" id="CHEBI:57586"/>
    </cofactor>
</comment>
<dbReference type="InterPro" id="IPR011761">
    <property type="entry name" value="ATP-grasp"/>
</dbReference>
<dbReference type="Gene3D" id="3.30.470.20">
    <property type="entry name" value="ATP-grasp fold, B domain"/>
    <property type="match status" value="1"/>
</dbReference>
<evidence type="ECO:0000259" key="9">
    <source>
        <dbReference type="PROSITE" id="PS50979"/>
    </source>
</evidence>
<feature type="domain" description="ATP-grasp" evidence="8">
    <location>
        <begin position="128"/>
        <end position="326"/>
    </location>
</feature>
<dbReference type="PANTHER" id="PTHR18866">
    <property type="entry name" value="CARBOXYLASE:PYRUVATE/ACETYL-COA/PROPIONYL-COA CARBOXYLASE"/>
    <property type="match status" value="1"/>
</dbReference>
<proteinExistence type="predicted"/>
<dbReference type="InterPro" id="IPR050856">
    <property type="entry name" value="Biotin_carboxylase_complex"/>
</dbReference>
<reference evidence="10 11" key="2">
    <citation type="journal article" date="2020" name="Int. J. Syst. Evol. Microbiol.">
        <title>Description and complete genome sequences of Bradyrhizobium symbiodeficiens sp. nov., a non-symbiotic bacterium associated with legumes native to Canada.</title>
        <authorList>
            <person name="Bromfield E.S.P."/>
            <person name="Cloutier S."/>
            <person name="Nguyen H.D.T."/>
        </authorList>
    </citation>
    <scope>NUCLEOTIDE SEQUENCE [LARGE SCALE GENOMIC DNA]</scope>
    <source>
        <strain evidence="10 11">65S1MB</strain>
    </source>
</reference>
<dbReference type="InterPro" id="IPR001882">
    <property type="entry name" value="Biotin_BS"/>
</dbReference>
<dbReference type="EMBL" id="CP041090">
    <property type="protein sequence ID" value="QDF42379.2"/>
    <property type="molecule type" value="Genomic_DNA"/>
</dbReference>
<evidence type="ECO:0000259" key="7">
    <source>
        <dbReference type="PROSITE" id="PS50968"/>
    </source>
</evidence>
<dbReference type="Pfam" id="PF02785">
    <property type="entry name" value="Biotin_carb_C"/>
    <property type="match status" value="1"/>
</dbReference>
<dbReference type="Proteomes" id="UP000319298">
    <property type="component" value="Chromosome"/>
</dbReference>
<evidence type="ECO:0000256" key="4">
    <source>
        <dbReference type="ARBA" id="ARBA00022840"/>
    </source>
</evidence>
<evidence type="ECO:0000313" key="10">
    <source>
        <dbReference type="EMBL" id="QDF42379.2"/>
    </source>
</evidence>
<protein>
    <submittedName>
        <fullName evidence="10">Biotin carboxylase N-terminal domain-containing protein</fullName>
    </submittedName>
</protein>
<evidence type="ECO:0000256" key="1">
    <source>
        <dbReference type="ARBA" id="ARBA00001953"/>
    </source>
</evidence>
<dbReference type="InterPro" id="IPR011764">
    <property type="entry name" value="Biotin_carboxylation_dom"/>
</dbReference>
<dbReference type="Gene3D" id="2.40.50.100">
    <property type="match status" value="1"/>
</dbReference>
<keyword evidence="5" id="KW-0092">Biotin</keyword>
<feature type="domain" description="Biotin carboxylation" evidence="9">
    <location>
        <begin position="9"/>
        <end position="453"/>
    </location>
</feature>
<dbReference type="InterPro" id="IPR016185">
    <property type="entry name" value="PreATP-grasp_dom_sf"/>
</dbReference>
<dbReference type="SUPFAM" id="SSF52440">
    <property type="entry name" value="PreATP-grasp domain"/>
    <property type="match status" value="1"/>
</dbReference>
<keyword evidence="2" id="KW-0436">Ligase</keyword>
<feature type="domain" description="Lipoyl-binding" evidence="7">
    <location>
        <begin position="590"/>
        <end position="669"/>
    </location>
</feature>
<dbReference type="SUPFAM" id="SSF51246">
    <property type="entry name" value="Rudiment single hybrid motif"/>
    <property type="match status" value="1"/>
</dbReference>
<keyword evidence="3 6" id="KW-0547">Nucleotide-binding</keyword>